<organism evidence="3 4">
    <name type="scientific">Pyricularia oryzae (strain 70-15 / ATCC MYA-4617 / FGSC 8958)</name>
    <name type="common">Rice blast fungus</name>
    <name type="synonym">Magnaporthe oryzae</name>
    <dbReference type="NCBI Taxonomy" id="242507"/>
    <lineage>
        <taxon>Eukaryota</taxon>
        <taxon>Fungi</taxon>
        <taxon>Dikarya</taxon>
        <taxon>Ascomycota</taxon>
        <taxon>Pezizomycotina</taxon>
        <taxon>Sordariomycetes</taxon>
        <taxon>Sordariomycetidae</taxon>
        <taxon>Magnaporthales</taxon>
        <taxon>Pyriculariaceae</taxon>
        <taxon>Pyricularia</taxon>
    </lineage>
</organism>
<dbReference type="EMBL" id="CM001232">
    <property type="protein sequence ID" value="EHA54222.1"/>
    <property type="molecule type" value="Genomic_DNA"/>
</dbReference>
<reference evidence="3 4" key="1">
    <citation type="journal article" date="2005" name="Nature">
        <title>The genome sequence of the rice blast fungus Magnaporthe grisea.</title>
        <authorList>
            <person name="Dean R.A."/>
            <person name="Talbot N.J."/>
            <person name="Ebbole D.J."/>
            <person name="Farman M.L."/>
            <person name="Mitchell T.K."/>
            <person name="Orbach M.J."/>
            <person name="Thon M."/>
            <person name="Kulkarni R."/>
            <person name="Xu J.R."/>
            <person name="Pan H."/>
            <person name="Read N.D."/>
            <person name="Lee Y.H."/>
            <person name="Carbone I."/>
            <person name="Brown D."/>
            <person name="Oh Y.Y."/>
            <person name="Donofrio N."/>
            <person name="Jeong J.S."/>
            <person name="Soanes D.M."/>
            <person name="Djonovic S."/>
            <person name="Kolomiets E."/>
            <person name="Rehmeyer C."/>
            <person name="Li W."/>
            <person name="Harding M."/>
            <person name="Kim S."/>
            <person name="Lebrun M.H."/>
            <person name="Bohnert H."/>
            <person name="Coughlan S."/>
            <person name="Butler J."/>
            <person name="Calvo S."/>
            <person name="Ma L.J."/>
            <person name="Nicol R."/>
            <person name="Purcell S."/>
            <person name="Nusbaum C."/>
            <person name="Galagan J.E."/>
            <person name="Birren B.W."/>
        </authorList>
    </citation>
    <scope>NUCLEOTIDE SEQUENCE [LARGE SCALE GENOMIC DNA]</scope>
    <source>
        <strain evidence="4">70-15 / ATCC MYA-4617 / FGSC 8958</strain>
    </source>
</reference>
<name>G4MWH4_PYRO7</name>
<feature type="region of interest" description="Disordered" evidence="1">
    <location>
        <begin position="38"/>
        <end position="65"/>
    </location>
</feature>
<dbReference type="VEuPathDB" id="FungiDB:MGG_08990"/>
<protein>
    <submittedName>
        <fullName evidence="3">Uncharacterized protein</fullName>
    </submittedName>
</protein>
<dbReference type="KEGG" id="mgr:MGG_08990"/>
<dbReference type="RefSeq" id="XP_003714029.1">
    <property type="nucleotide sequence ID" value="XM_003713981.1"/>
</dbReference>
<keyword evidence="2" id="KW-0812">Transmembrane</keyword>
<evidence type="ECO:0000256" key="2">
    <source>
        <dbReference type="SAM" id="Phobius"/>
    </source>
</evidence>
<sequence>MGHAKINRACGTCRVHNLTEVLDIVDQWPAYQHSMTNPERAGVQAPHPTHARRHTPGAGRPPVPRLGRAGTADLVAVDRLLLEAAWAQDDLLADAQRLDYRLKLSGVINLAMIPPSFVSQVKPLAEFLDALGKGSQNKQKPSGGKLLHHYYLLRPILVLFVTTAMLALQVTAMFGRRRDGRMPPWEWVTWKDFCRLTLKKGDEIQSQSKWVAKPGPIGILIQPGVYESFKTDKDCNPKIRRGKLPDGYTLHGQLKYITPDLASMYNRVLDDTKWWPFDSQEAPQTSTTVEKSL</sequence>
<evidence type="ECO:0000313" key="4">
    <source>
        <dbReference type="Proteomes" id="UP000009058"/>
    </source>
</evidence>
<keyword evidence="2" id="KW-1133">Transmembrane helix</keyword>
<evidence type="ECO:0000256" key="1">
    <source>
        <dbReference type="SAM" id="MobiDB-lite"/>
    </source>
</evidence>
<evidence type="ECO:0000313" key="3">
    <source>
        <dbReference type="EMBL" id="EHA54222.1"/>
    </source>
</evidence>
<gene>
    <name evidence="3" type="ORF">MGG_08990</name>
</gene>
<feature type="transmembrane region" description="Helical" evidence="2">
    <location>
        <begin position="151"/>
        <end position="174"/>
    </location>
</feature>
<reference key="2">
    <citation type="submission" date="2011-05" db="EMBL/GenBank/DDBJ databases">
        <title>The Genome Sequence of Magnaporthe oryzae 70-15.</title>
        <authorList>
            <consortium name="The Broad Institute Genome Sequencing Platform"/>
            <person name="Ma L.-J."/>
            <person name="Dead R."/>
            <person name="Young S.K."/>
            <person name="Zeng Q."/>
            <person name="Gargeya S."/>
            <person name="Fitzgerald M."/>
            <person name="Haas B."/>
            <person name="Abouelleil A."/>
            <person name="Alvarado L."/>
            <person name="Arachchi H.M."/>
            <person name="Berlin A."/>
            <person name="Brown A."/>
            <person name="Chapman S.B."/>
            <person name="Chen Z."/>
            <person name="Dunbar C."/>
            <person name="Freedman E."/>
            <person name="Gearin G."/>
            <person name="Gellesch M."/>
            <person name="Goldberg J."/>
            <person name="Griggs A."/>
            <person name="Gujja S."/>
            <person name="Heiman D."/>
            <person name="Howarth C."/>
            <person name="Larson L."/>
            <person name="Lui A."/>
            <person name="MacDonald P.J.P."/>
            <person name="Mehta T."/>
            <person name="Montmayeur A."/>
            <person name="Murphy C."/>
            <person name="Neiman D."/>
            <person name="Pearson M."/>
            <person name="Priest M."/>
            <person name="Roberts A."/>
            <person name="Saif S."/>
            <person name="Shea T."/>
            <person name="Shenoy N."/>
            <person name="Sisk P."/>
            <person name="Stolte C."/>
            <person name="Sykes S."/>
            <person name="Yandava C."/>
            <person name="Wortman J."/>
            <person name="Nusbaum C."/>
            <person name="Birren B."/>
        </authorList>
    </citation>
    <scope>NUCLEOTIDE SEQUENCE</scope>
    <source>
        <strain>70-15</strain>
    </source>
</reference>
<dbReference type="AlphaFoldDB" id="G4MWH4"/>
<dbReference type="OMA" id="GHAKINR"/>
<keyword evidence="4" id="KW-1185">Reference proteome</keyword>
<proteinExistence type="predicted"/>
<dbReference type="HOGENOM" id="CLU_950192_0_0_1"/>
<keyword evidence="2" id="KW-0472">Membrane</keyword>
<dbReference type="GeneID" id="2679975"/>
<dbReference type="InParanoid" id="G4MWH4"/>
<dbReference type="Proteomes" id="UP000009058">
    <property type="component" value="Chromosome 2"/>
</dbReference>
<accession>G4MWH4</accession>